<dbReference type="Pfam" id="PF08397">
    <property type="entry name" value="IMD"/>
    <property type="match status" value="1"/>
</dbReference>
<evidence type="ECO:0000259" key="1">
    <source>
        <dbReference type="PROSITE" id="PS51338"/>
    </source>
</evidence>
<protein>
    <submittedName>
        <fullName evidence="3">Brain-specific angiogenesis inhibitor 1-associated protein 2-like</fullName>
    </submittedName>
</protein>
<proteinExistence type="predicted"/>
<dbReference type="InterPro" id="IPR027267">
    <property type="entry name" value="AH/BAR_dom_sf"/>
</dbReference>
<dbReference type="GO" id="GO:0051764">
    <property type="term" value="P:actin crosslink formation"/>
    <property type="evidence" value="ECO:0007669"/>
    <property type="project" value="TreeGrafter"/>
</dbReference>
<dbReference type="GO" id="GO:0007009">
    <property type="term" value="P:plasma membrane organization"/>
    <property type="evidence" value="ECO:0007669"/>
    <property type="project" value="InterPro"/>
</dbReference>
<dbReference type="InterPro" id="IPR013606">
    <property type="entry name" value="I-BAR_dom"/>
</dbReference>
<dbReference type="GO" id="GO:0005654">
    <property type="term" value="C:nucleoplasm"/>
    <property type="evidence" value="ECO:0007669"/>
    <property type="project" value="TreeGrafter"/>
</dbReference>
<gene>
    <name evidence="3" type="primary">LOC116937750</name>
</gene>
<dbReference type="PANTHER" id="PTHR14206">
    <property type="entry name" value="BRAIN-SPECIFIC ANGIOGENESIS INHIBITOR 1-ASSOCIATED PROTEIN 2"/>
    <property type="match status" value="1"/>
</dbReference>
<feature type="non-terminal residue" evidence="3">
    <location>
        <position position="92"/>
    </location>
</feature>
<dbReference type="GO" id="GO:0005829">
    <property type="term" value="C:cytosol"/>
    <property type="evidence" value="ECO:0007669"/>
    <property type="project" value="TreeGrafter"/>
</dbReference>
<reference evidence="3" key="1">
    <citation type="submission" date="2025-08" db="UniProtKB">
        <authorList>
            <consortium name="RefSeq"/>
        </authorList>
    </citation>
    <scope>IDENTIFICATION</scope>
    <source>
        <tissue evidence="3">Sperm</tissue>
    </source>
</reference>
<name>A0AAJ7WK53_PETMA</name>
<keyword evidence="2" id="KW-1185">Reference proteome</keyword>
<dbReference type="PROSITE" id="PS51338">
    <property type="entry name" value="IMD"/>
    <property type="match status" value="1"/>
</dbReference>
<dbReference type="Gene3D" id="1.20.1270.60">
    <property type="entry name" value="Arfaptin homology (AH) domain/BAR domain"/>
    <property type="match status" value="1"/>
</dbReference>
<dbReference type="GO" id="GO:0030838">
    <property type="term" value="P:positive regulation of actin filament polymerization"/>
    <property type="evidence" value="ECO:0007669"/>
    <property type="project" value="TreeGrafter"/>
</dbReference>
<dbReference type="Proteomes" id="UP001318040">
    <property type="component" value="Unplaced"/>
</dbReference>
<dbReference type="KEGG" id="pmrn:116937750"/>
<evidence type="ECO:0000313" key="3">
    <source>
        <dbReference type="RefSeq" id="XP_032800749.1"/>
    </source>
</evidence>
<dbReference type="AlphaFoldDB" id="A0AAJ7WK53"/>
<dbReference type="RefSeq" id="XP_032800749.1">
    <property type="nucleotide sequence ID" value="XM_032944858.1"/>
</dbReference>
<evidence type="ECO:0000313" key="2">
    <source>
        <dbReference type="Proteomes" id="UP001318040"/>
    </source>
</evidence>
<organism evidence="2 3">
    <name type="scientific">Petromyzon marinus</name>
    <name type="common">Sea lamprey</name>
    <dbReference type="NCBI Taxonomy" id="7757"/>
    <lineage>
        <taxon>Eukaryota</taxon>
        <taxon>Metazoa</taxon>
        <taxon>Chordata</taxon>
        <taxon>Craniata</taxon>
        <taxon>Vertebrata</taxon>
        <taxon>Cyclostomata</taxon>
        <taxon>Hyperoartia</taxon>
        <taxon>Petromyzontiformes</taxon>
        <taxon>Petromyzontidae</taxon>
        <taxon>Petromyzon</taxon>
    </lineage>
</organism>
<feature type="domain" description="IMD" evidence="1">
    <location>
        <begin position="1"/>
        <end position="92"/>
    </location>
</feature>
<accession>A0AAJ7WK53</accession>
<sequence length="92" mass="10292">MTRHSELNRQTEGVYKNIADQFNPGLRSFLSAGRTYEKSLSNVTVAAKGYFNSLVKLGEMASSSKASQEMGDSLFQMAELHRQIQINMEESV</sequence>
<dbReference type="SUPFAM" id="SSF103657">
    <property type="entry name" value="BAR/IMD domain-like"/>
    <property type="match status" value="1"/>
</dbReference>
<dbReference type="InterPro" id="IPR027681">
    <property type="entry name" value="IRSp53/IRTKS/Pinkbar"/>
</dbReference>
<dbReference type="GO" id="GO:0051017">
    <property type="term" value="P:actin filament bundle assembly"/>
    <property type="evidence" value="ECO:0007669"/>
    <property type="project" value="TreeGrafter"/>
</dbReference>
<dbReference type="PANTHER" id="PTHR14206:SF7">
    <property type="entry name" value="INSULIN RECEPTOR SUBSTRATE 53 KDA, ISOFORM A"/>
    <property type="match status" value="1"/>
</dbReference>